<dbReference type="PANTHER" id="PTHR46471">
    <property type="entry name" value="CHITIN DEACETYLASE"/>
    <property type="match status" value="1"/>
</dbReference>
<dbReference type="GeneID" id="63689137"/>
<dbReference type="SMART" id="SM00458">
    <property type="entry name" value="RICIN"/>
    <property type="match status" value="2"/>
</dbReference>
<dbReference type="AlphaFoldDB" id="M5FQR2"/>
<dbReference type="Pfam" id="PF01522">
    <property type="entry name" value="Polysacc_deac_1"/>
    <property type="match status" value="1"/>
</dbReference>
<dbReference type="InterPro" id="IPR011330">
    <property type="entry name" value="Glyco_hydro/deAcase_b/a-brl"/>
</dbReference>
<evidence type="ECO:0000256" key="12">
    <source>
        <dbReference type="SAM" id="MobiDB-lite"/>
    </source>
</evidence>
<keyword evidence="16" id="KW-1185">Reference proteome</keyword>
<evidence type="ECO:0000313" key="16">
    <source>
        <dbReference type="Proteomes" id="UP000030653"/>
    </source>
</evidence>
<feature type="compositionally biased region" description="Low complexity" evidence="12">
    <location>
        <begin position="263"/>
        <end position="285"/>
    </location>
</feature>
<dbReference type="PROSITE" id="PS50231">
    <property type="entry name" value="RICIN_B_LECTIN"/>
    <property type="match status" value="2"/>
</dbReference>
<keyword evidence="5" id="KW-0479">Metal-binding</keyword>
<feature type="signal peptide" evidence="13">
    <location>
        <begin position="1"/>
        <end position="17"/>
    </location>
</feature>
<keyword evidence="3" id="KW-1003">Cell membrane</keyword>
<evidence type="ECO:0000256" key="10">
    <source>
        <dbReference type="ARBA" id="ARBA00023288"/>
    </source>
</evidence>
<evidence type="ECO:0000256" key="6">
    <source>
        <dbReference type="ARBA" id="ARBA00022729"/>
    </source>
</evidence>
<evidence type="ECO:0000256" key="3">
    <source>
        <dbReference type="ARBA" id="ARBA00022475"/>
    </source>
</evidence>
<dbReference type="GO" id="GO:0005975">
    <property type="term" value="P:carbohydrate metabolic process"/>
    <property type="evidence" value="ECO:0007669"/>
    <property type="project" value="InterPro"/>
</dbReference>
<dbReference type="Gene3D" id="2.80.10.50">
    <property type="match status" value="2"/>
</dbReference>
<evidence type="ECO:0000256" key="8">
    <source>
        <dbReference type="ARBA" id="ARBA00023136"/>
    </source>
</evidence>
<keyword evidence="6 13" id="KW-0732">Signal</keyword>
<dbReference type="GO" id="GO:0005886">
    <property type="term" value="C:plasma membrane"/>
    <property type="evidence" value="ECO:0007669"/>
    <property type="project" value="UniProtKB-SubCell"/>
</dbReference>
<feature type="region of interest" description="Disordered" evidence="12">
    <location>
        <begin position="258"/>
        <end position="291"/>
    </location>
</feature>
<dbReference type="Proteomes" id="UP000030653">
    <property type="component" value="Unassembled WGS sequence"/>
</dbReference>
<dbReference type="Gene3D" id="3.20.20.370">
    <property type="entry name" value="Glycoside hydrolase/deacetylase"/>
    <property type="match status" value="1"/>
</dbReference>
<feature type="domain" description="NodB homology" evidence="14">
    <location>
        <begin position="47"/>
        <end position="230"/>
    </location>
</feature>
<keyword evidence="11" id="KW-0961">Cell wall biogenesis/degradation</keyword>
<dbReference type="GO" id="GO:0016810">
    <property type="term" value="F:hydrolase activity, acting on carbon-nitrogen (but not peptide) bonds"/>
    <property type="evidence" value="ECO:0007669"/>
    <property type="project" value="InterPro"/>
</dbReference>
<proteinExistence type="predicted"/>
<dbReference type="HOGENOM" id="CLU_472527_0_0_1"/>
<evidence type="ECO:0000256" key="13">
    <source>
        <dbReference type="SAM" id="SignalP"/>
    </source>
</evidence>
<dbReference type="STRING" id="1858805.M5FQR2"/>
<evidence type="ECO:0000256" key="4">
    <source>
        <dbReference type="ARBA" id="ARBA00022622"/>
    </source>
</evidence>
<name>M5FQR2_DACPD</name>
<evidence type="ECO:0000256" key="11">
    <source>
        <dbReference type="ARBA" id="ARBA00023316"/>
    </source>
</evidence>
<comment type="subcellular location">
    <subcellularLocation>
        <location evidence="2">Cell membrane</location>
        <topology evidence="2">Lipid-anchor</topology>
        <topology evidence="2">GPI-anchor</topology>
    </subcellularLocation>
</comment>
<keyword evidence="9" id="KW-0119">Carbohydrate metabolism</keyword>
<feature type="region of interest" description="Disordered" evidence="12">
    <location>
        <begin position="417"/>
        <end position="439"/>
    </location>
</feature>
<evidence type="ECO:0000256" key="9">
    <source>
        <dbReference type="ARBA" id="ARBA00023277"/>
    </source>
</evidence>
<keyword evidence="4" id="KW-0325">Glycoprotein</keyword>
<dbReference type="InterPro" id="IPR002509">
    <property type="entry name" value="NODB_dom"/>
</dbReference>
<dbReference type="SUPFAM" id="SSF50370">
    <property type="entry name" value="Ricin B-like lectins"/>
    <property type="match status" value="2"/>
</dbReference>
<dbReference type="CDD" id="cd00161">
    <property type="entry name" value="beta-trefoil_Ricin-like"/>
    <property type="match status" value="2"/>
</dbReference>
<sequence length="577" mass="61771">MHFLASTLLCAASLAAAIPITPRLNARKLPLTGRAEATVYSNCVQPNMVALTFDDGPWIYEADIVGKLNAAGIHGTFFVNGMNYDCIYNYIDQIRSAHEAGHMYGDHTWDHTDLTTLNYQSISNELYGVELALQRIIGVQPAFMRPPYGSYNDLALQVIADHGMSAVMWDFDDGDSTGSSVSESEADYANTVASHPSNLLALNHETYETSADDVLPYAINLLKNAGYTFGTVAECLGGLQPYQWTTSYGNQDSSWNCNSMPVGPSGPTTTTHTSTSTSSTTTSTPTPGPPRYIQSYRNGQCLAISGSAGDGTPVVTVPCASANKWDISPGDGLVRLDGTNYCLDAGVGPHNNVPMKIWTCYPGLTQQQWTETSDNRIAITGGDQCLDEGPTGPQTYQCTAYNTNQIWYALATPPTSSTTTSTSTSSSSSAGPAPTGNVLHPNGDTTRCLTVASNNPYNGQVVQISDCFASSSPYYPMQLWSIARGSGSVRLAGTNYCLDAGTSPANGIGMKVWQCYDGLMQQTWYYTDDNRIAITGGTMCLDVTKESGPAPGSPYGSDQAVQTWQCTASDNQQVFTE</sequence>
<keyword evidence="4" id="KW-0336">GPI-anchor</keyword>
<accession>M5FQR2</accession>
<dbReference type="SUPFAM" id="SSF88713">
    <property type="entry name" value="Glycoside hydrolase/deacetylase"/>
    <property type="match status" value="1"/>
</dbReference>
<feature type="compositionally biased region" description="Low complexity" evidence="12">
    <location>
        <begin position="417"/>
        <end position="436"/>
    </location>
</feature>
<dbReference type="GO" id="GO:0098552">
    <property type="term" value="C:side of membrane"/>
    <property type="evidence" value="ECO:0007669"/>
    <property type="project" value="UniProtKB-KW"/>
</dbReference>
<evidence type="ECO:0000256" key="1">
    <source>
        <dbReference type="ARBA" id="ARBA00001941"/>
    </source>
</evidence>
<reference evidence="15 16" key="1">
    <citation type="journal article" date="2012" name="Science">
        <title>The Paleozoic origin of enzymatic lignin decomposition reconstructed from 31 fungal genomes.</title>
        <authorList>
            <person name="Floudas D."/>
            <person name="Binder M."/>
            <person name="Riley R."/>
            <person name="Barry K."/>
            <person name="Blanchette R.A."/>
            <person name="Henrissat B."/>
            <person name="Martinez A.T."/>
            <person name="Otillar R."/>
            <person name="Spatafora J.W."/>
            <person name="Yadav J.S."/>
            <person name="Aerts A."/>
            <person name="Benoit I."/>
            <person name="Boyd A."/>
            <person name="Carlson A."/>
            <person name="Copeland A."/>
            <person name="Coutinho P.M."/>
            <person name="de Vries R.P."/>
            <person name="Ferreira P."/>
            <person name="Findley K."/>
            <person name="Foster B."/>
            <person name="Gaskell J."/>
            <person name="Glotzer D."/>
            <person name="Gorecki P."/>
            <person name="Heitman J."/>
            <person name="Hesse C."/>
            <person name="Hori C."/>
            <person name="Igarashi K."/>
            <person name="Jurgens J.A."/>
            <person name="Kallen N."/>
            <person name="Kersten P."/>
            <person name="Kohler A."/>
            <person name="Kuees U."/>
            <person name="Kumar T.K.A."/>
            <person name="Kuo A."/>
            <person name="LaButti K."/>
            <person name="Larrondo L.F."/>
            <person name="Lindquist E."/>
            <person name="Ling A."/>
            <person name="Lombard V."/>
            <person name="Lucas S."/>
            <person name="Lundell T."/>
            <person name="Martin R."/>
            <person name="McLaughlin D.J."/>
            <person name="Morgenstern I."/>
            <person name="Morin E."/>
            <person name="Murat C."/>
            <person name="Nagy L.G."/>
            <person name="Nolan M."/>
            <person name="Ohm R.A."/>
            <person name="Patyshakuliyeva A."/>
            <person name="Rokas A."/>
            <person name="Ruiz-Duenas F.J."/>
            <person name="Sabat G."/>
            <person name="Salamov A."/>
            <person name="Samejima M."/>
            <person name="Schmutz J."/>
            <person name="Slot J.C."/>
            <person name="St John F."/>
            <person name="Stenlid J."/>
            <person name="Sun H."/>
            <person name="Sun S."/>
            <person name="Syed K."/>
            <person name="Tsang A."/>
            <person name="Wiebenga A."/>
            <person name="Young D."/>
            <person name="Pisabarro A."/>
            <person name="Eastwood D.C."/>
            <person name="Martin F."/>
            <person name="Cullen D."/>
            <person name="Grigoriev I.V."/>
            <person name="Hibbett D.S."/>
        </authorList>
    </citation>
    <scope>NUCLEOTIDE SEQUENCE [LARGE SCALE GENOMIC DNA]</scope>
    <source>
        <strain evidence="15 16">DJM-731 SS1</strain>
    </source>
</reference>
<evidence type="ECO:0000256" key="2">
    <source>
        <dbReference type="ARBA" id="ARBA00004609"/>
    </source>
</evidence>
<keyword evidence="10" id="KW-0449">Lipoprotein</keyword>
<dbReference type="InterPro" id="IPR035992">
    <property type="entry name" value="Ricin_B-like_lectins"/>
</dbReference>
<dbReference type="InterPro" id="IPR000772">
    <property type="entry name" value="Ricin_B_lectin"/>
</dbReference>
<keyword evidence="8" id="KW-0472">Membrane</keyword>
<evidence type="ECO:0000313" key="15">
    <source>
        <dbReference type="EMBL" id="EJT97109.1"/>
    </source>
</evidence>
<dbReference type="EMBL" id="JH795878">
    <property type="protein sequence ID" value="EJT97109.1"/>
    <property type="molecule type" value="Genomic_DNA"/>
</dbReference>
<dbReference type="GO" id="GO:0046872">
    <property type="term" value="F:metal ion binding"/>
    <property type="evidence" value="ECO:0007669"/>
    <property type="project" value="UniProtKB-KW"/>
</dbReference>
<organism evidence="15 16">
    <name type="scientific">Dacryopinax primogenitus (strain DJM 731)</name>
    <name type="common">Brown rot fungus</name>
    <dbReference type="NCBI Taxonomy" id="1858805"/>
    <lineage>
        <taxon>Eukaryota</taxon>
        <taxon>Fungi</taxon>
        <taxon>Dikarya</taxon>
        <taxon>Basidiomycota</taxon>
        <taxon>Agaricomycotina</taxon>
        <taxon>Dacrymycetes</taxon>
        <taxon>Dacrymycetales</taxon>
        <taxon>Dacrymycetaceae</taxon>
        <taxon>Dacryopinax</taxon>
    </lineage>
</organism>
<evidence type="ECO:0000256" key="7">
    <source>
        <dbReference type="ARBA" id="ARBA00022801"/>
    </source>
</evidence>
<dbReference type="GO" id="GO:0071555">
    <property type="term" value="P:cell wall organization"/>
    <property type="evidence" value="ECO:0007669"/>
    <property type="project" value="UniProtKB-KW"/>
</dbReference>
<gene>
    <name evidence="15" type="ORF">DACRYDRAFT_25234</name>
</gene>
<keyword evidence="7 15" id="KW-0378">Hydrolase</keyword>
<evidence type="ECO:0000259" key="14">
    <source>
        <dbReference type="PROSITE" id="PS51677"/>
    </source>
</evidence>
<feature type="chain" id="PRO_5004067196" evidence="13">
    <location>
        <begin position="18"/>
        <end position="577"/>
    </location>
</feature>
<dbReference type="PANTHER" id="PTHR46471:SF2">
    <property type="entry name" value="CHITIN DEACETYLASE-RELATED"/>
    <property type="match status" value="1"/>
</dbReference>
<dbReference type="PROSITE" id="PS51677">
    <property type="entry name" value="NODB"/>
    <property type="match status" value="1"/>
</dbReference>
<dbReference type="RefSeq" id="XP_040624007.1">
    <property type="nucleotide sequence ID" value="XM_040774075.1"/>
</dbReference>
<evidence type="ECO:0000256" key="5">
    <source>
        <dbReference type="ARBA" id="ARBA00022723"/>
    </source>
</evidence>
<dbReference type="OrthoDB" id="6770063at2759"/>
<protein>
    <submittedName>
        <fullName evidence="15">Glycoside hydrolase/deacetylase</fullName>
    </submittedName>
</protein>
<comment type="cofactor">
    <cofactor evidence="1">
        <name>Co(2+)</name>
        <dbReference type="ChEBI" id="CHEBI:48828"/>
    </cofactor>
</comment>
<dbReference type="Pfam" id="PF00652">
    <property type="entry name" value="Ricin_B_lectin"/>
    <property type="match status" value="2"/>
</dbReference>